<dbReference type="PROSITE" id="PS51837">
    <property type="entry name" value="LITAF"/>
    <property type="match status" value="1"/>
</dbReference>
<dbReference type="Proteomes" id="UP000694920">
    <property type="component" value="Unplaced"/>
</dbReference>
<reference evidence="11 12" key="1">
    <citation type="submission" date="2025-04" db="UniProtKB">
        <authorList>
            <consortium name="RefSeq"/>
        </authorList>
    </citation>
    <scope>IDENTIFICATION</scope>
</reference>
<evidence type="ECO:0000256" key="3">
    <source>
        <dbReference type="ARBA" id="ARBA00004630"/>
    </source>
</evidence>
<evidence type="ECO:0000256" key="7">
    <source>
        <dbReference type="ARBA" id="ARBA00023136"/>
    </source>
</evidence>
<dbReference type="GO" id="GO:0005765">
    <property type="term" value="C:lysosomal membrane"/>
    <property type="evidence" value="ECO:0007669"/>
    <property type="project" value="UniProtKB-SubCell"/>
</dbReference>
<dbReference type="RefSeq" id="XP_024941441.1">
    <property type="nucleotide sequence ID" value="XM_025085673.1"/>
</dbReference>
<evidence type="ECO:0000256" key="4">
    <source>
        <dbReference type="ARBA" id="ARBA00005975"/>
    </source>
</evidence>
<dbReference type="AlphaFoldDB" id="A0AAJ7RI95"/>
<evidence type="ECO:0000313" key="11">
    <source>
        <dbReference type="RefSeq" id="XP_024941439.1"/>
    </source>
</evidence>
<evidence type="ECO:0000313" key="12">
    <source>
        <dbReference type="RefSeq" id="XP_024941440.1"/>
    </source>
</evidence>
<feature type="domain" description="LITAF" evidence="9">
    <location>
        <begin position="82"/>
        <end position="163"/>
    </location>
</feature>
<dbReference type="GO" id="GO:0031902">
    <property type="term" value="C:late endosome membrane"/>
    <property type="evidence" value="ECO:0007669"/>
    <property type="project" value="UniProtKB-SubCell"/>
</dbReference>
<sequence length="163" mass="18020">MMLTVEADAKTGIFQGHMQKEDVQRISQERSTEEERQAPPYTPYWMPSAYSGMTSPPQLGPQPPPPQYSPYPDAVNGIPGCSTVHVISIASSLGPEPTSMFCPHCRMSITTKTSCFPSCTNHCCAFFFCLIGLWPCMPFAYCCFNNIIHHCPNCKSNIGVYAP</sequence>
<dbReference type="PANTHER" id="PTHR23292">
    <property type="entry name" value="LIPOPOLYSACCHARIDE-INDUCED TUMOR NECROSIS FACTOR-ALPHA FACTOR"/>
    <property type="match status" value="1"/>
</dbReference>
<accession>A0AAJ7RI95</accession>
<name>A0AAJ7RI95_CEPCN</name>
<keyword evidence="6" id="KW-0862">Zinc</keyword>
<keyword evidence="5" id="KW-0479">Metal-binding</keyword>
<keyword evidence="7" id="KW-0472">Membrane</keyword>
<evidence type="ECO:0000313" key="10">
    <source>
        <dbReference type="Proteomes" id="UP000694920"/>
    </source>
</evidence>
<dbReference type="RefSeq" id="XP_024941439.1">
    <property type="nucleotide sequence ID" value="XM_025085671.1"/>
</dbReference>
<dbReference type="Pfam" id="PF10601">
    <property type="entry name" value="zf-LITAF-like"/>
    <property type="match status" value="1"/>
</dbReference>
<protein>
    <submittedName>
        <fullName evidence="11 12">Cell death-inducing p53-target protein 1-like isoform X1</fullName>
    </submittedName>
</protein>
<evidence type="ECO:0000313" key="13">
    <source>
        <dbReference type="RefSeq" id="XP_024941441.1"/>
    </source>
</evidence>
<dbReference type="RefSeq" id="XP_024941440.1">
    <property type="nucleotide sequence ID" value="XM_025085672.1"/>
</dbReference>
<dbReference type="GeneID" id="112494455"/>
<organism evidence="10 13">
    <name type="scientific">Cephus cinctus</name>
    <name type="common">Wheat stem sawfly</name>
    <dbReference type="NCBI Taxonomy" id="211228"/>
    <lineage>
        <taxon>Eukaryota</taxon>
        <taxon>Metazoa</taxon>
        <taxon>Ecdysozoa</taxon>
        <taxon>Arthropoda</taxon>
        <taxon>Hexapoda</taxon>
        <taxon>Insecta</taxon>
        <taxon>Pterygota</taxon>
        <taxon>Neoptera</taxon>
        <taxon>Endopterygota</taxon>
        <taxon>Hymenoptera</taxon>
        <taxon>Cephoidea</taxon>
        <taxon>Cephidae</taxon>
        <taxon>Cephus</taxon>
    </lineage>
</organism>
<dbReference type="KEGG" id="ccin:112494455"/>
<comment type="subcellular location">
    <subcellularLocation>
        <location evidence="2">Endosome membrane</location>
        <topology evidence="2">Peripheral membrane protein</topology>
    </subcellularLocation>
    <subcellularLocation>
        <location evidence="1">Late endosome membrane</location>
    </subcellularLocation>
    <subcellularLocation>
        <location evidence="3">Lysosome membrane</location>
        <topology evidence="3">Peripheral membrane protein</topology>
        <orientation evidence="3">Cytoplasmic side</orientation>
    </subcellularLocation>
</comment>
<evidence type="ECO:0000259" key="9">
    <source>
        <dbReference type="PROSITE" id="PS51837"/>
    </source>
</evidence>
<gene>
    <name evidence="11 12 13" type="primary">LOC112494455</name>
</gene>
<dbReference type="SMART" id="SM00714">
    <property type="entry name" value="LITAF"/>
    <property type="match status" value="1"/>
</dbReference>
<feature type="compositionally biased region" description="Basic and acidic residues" evidence="8">
    <location>
        <begin position="18"/>
        <end position="37"/>
    </location>
</feature>
<evidence type="ECO:0000256" key="8">
    <source>
        <dbReference type="SAM" id="MobiDB-lite"/>
    </source>
</evidence>
<dbReference type="InterPro" id="IPR037519">
    <property type="entry name" value="LITAF_fam"/>
</dbReference>
<evidence type="ECO:0000256" key="5">
    <source>
        <dbReference type="ARBA" id="ARBA00022723"/>
    </source>
</evidence>
<evidence type="ECO:0000256" key="2">
    <source>
        <dbReference type="ARBA" id="ARBA00004481"/>
    </source>
</evidence>
<keyword evidence="10" id="KW-1185">Reference proteome</keyword>
<dbReference type="PANTHER" id="PTHR23292:SF14">
    <property type="entry name" value="FI16615P1-RELATED"/>
    <property type="match status" value="1"/>
</dbReference>
<comment type="similarity">
    <text evidence="4">Belongs to the CDIP1/LITAF family.</text>
</comment>
<dbReference type="InterPro" id="IPR006629">
    <property type="entry name" value="LITAF"/>
</dbReference>
<evidence type="ECO:0000256" key="1">
    <source>
        <dbReference type="ARBA" id="ARBA00004414"/>
    </source>
</evidence>
<dbReference type="GO" id="GO:0008270">
    <property type="term" value="F:zinc ion binding"/>
    <property type="evidence" value="ECO:0007669"/>
    <property type="project" value="TreeGrafter"/>
</dbReference>
<proteinExistence type="inferred from homology"/>
<evidence type="ECO:0000256" key="6">
    <source>
        <dbReference type="ARBA" id="ARBA00022833"/>
    </source>
</evidence>
<feature type="region of interest" description="Disordered" evidence="8">
    <location>
        <begin position="17"/>
        <end position="45"/>
    </location>
</feature>